<evidence type="ECO:0000259" key="1">
    <source>
        <dbReference type="Pfam" id="PF14336"/>
    </source>
</evidence>
<dbReference type="Gene3D" id="3.90.1640.20">
    <property type="entry name" value="TON_0340"/>
    <property type="match status" value="1"/>
</dbReference>
<feature type="domain" description="D-glutamate cyclase-like C-terminal" evidence="1">
    <location>
        <begin position="5"/>
        <end position="146"/>
    </location>
</feature>
<feature type="non-terminal residue" evidence="2">
    <location>
        <position position="147"/>
    </location>
</feature>
<name>A0A383EIP8_9ZZZZ</name>
<dbReference type="EMBL" id="UINC01226142">
    <property type="protein sequence ID" value="SVE56499.1"/>
    <property type="molecule type" value="Genomic_DNA"/>
</dbReference>
<organism evidence="2">
    <name type="scientific">marine metagenome</name>
    <dbReference type="NCBI Taxonomy" id="408172"/>
    <lineage>
        <taxon>unclassified sequences</taxon>
        <taxon>metagenomes</taxon>
        <taxon>ecological metagenomes</taxon>
    </lineage>
</organism>
<reference evidence="2" key="1">
    <citation type="submission" date="2018-05" db="EMBL/GenBank/DDBJ databases">
        <authorList>
            <person name="Lanie J.A."/>
            <person name="Ng W.-L."/>
            <person name="Kazmierczak K.M."/>
            <person name="Andrzejewski T.M."/>
            <person name="Davidsen T.M."/>
            <person name="Wayne K.J."/>
            <person name="Tettelin H."/>
            <person name="Glass J.I."/>
            <person name="Rusch D."/>
            <person name="Podicherti R."/>
            <person name="Tsui H.-C.T."/>
            <person name="Winkler M.E."/>
        </authorList>
    </citation>
    <scope>NUCLEOTIDE SEQUENCE</scope>
</reference>
<gene>
    <name evidence="2" type="ORF">METZ01_LOCUS509353</name>
</gene>
<accession>A0A383EIP8</accession>
<dbReference type="Pfam" id="PF14336">
    <property type="entry name" value="GLUCM-like_C"/>
    <property type="match status" value="1"/>
</dbReference>
<dbReference type="AlphaFoldDB" id="A0A383EIP8"/>
<proteinExistence type="predicted"/>
<dbReference type="PANTHER" id="PTHR32022:SF10">
    <property type="entry name" value="D-GLUTAMATE CYCLASE, MITOCHONDRIAL"/>
    <property type="match status" value="1"/>
</dbReference>
<dbReference type="PANTHER" id="PTHR32022">
    <property type="entry name" value="D-GLUTAMATE CYCLASE, MITOCHONDRIAL"/>
    <property type="match status" value="1"/>
</dbReference>
<dbReference type="InterPro" id="IPR025504">
    <property type="entry name" value="GLUCM_C"/>
</dbReference>
<evidence type="ECO:0000313" key="2">
    <source>
        <dbReference type="EMBL" id="SVE56499.1"/>
    </source>
</evidence>
<sequence length="147" mass="16157">MTALSPHMKKNYIDSSSNLLLKTQGEIMIITGFYIIDANASETDGPPGAVAMSNALKTLGFSTSLVTDKYSYEIVKAISDETEVIEFPITDHRESAEFAKNLLSERNVGALISIERAGLVGDGTYRNWKGVDISPYNAKIDHLFDQH</sequence>
<protein>
    <recommendedName>
        <fullName evidence="1">D-glutamate cyclase-like C-terminal domain-containing protein</fullName>
    </recommendedName>
</protein>